<feature type="domain" description="F5/8 type C" evidence="5">
    <location>
        <begin position="1106"/>
        <end position="1259"/>
    </location>
</feature>
<dbReference type="SMART" id="SM01276">
    <property type="entry name" value="M60-like"/>
    <property type="match status" value="1"/>
</dbReference>
<keyword evidence="4" id="KW-0732">Signal</keyword>
<dbReference type="InterPro" id="IPR013783">
    <property type="entry name" value="Ig-like_fold"/>
</dbReference>
<dbReference type="Gene3D" id="3.40.390.80">
    <property type="entry name" value="Peptidase M60, enhancin-like domain 2"/>
    <property type="match status" value="1"/>
</dbReference>
<dbReference type="SUPFAM" id="SSF52047">
    <property type="entry name" value="RNI-like"/>
    <property type="match status" value="1"/>
</dbReference>
<name>A0A6N3C4H1_9FIRM</name>
<dbReference type="SMART" id="SM00776">
    <property type="entry name" value="NPCBM"/>
    <property type="match status" value="3"/>
</dbReference>
<feature type="signal peptide" evidence="4">
    <location>
        <begin position="1"/>
        <end position="28"/>
    </location>
</feature>
<dbReference type="PROSITE" id="PS51450">
    <property type="entry name" value="LRR"/>
    <property type="match status" value="1"/>
</dbReference>
<dbReference type="Pfam" id="PF08305">
    <property type="entry name" value="NPCBM"/>
    <property type="match status" value="3"/>
</dbReference>
<dbReference type="Gene3D" id="2.60.40.10">
    <property type="entry name" value="Immunoglobulins"/>
    <property type="match status" value="4"/>
</dbReference>
<protein>
    <submittedName>
        <fullName evidence="7">NPCBM/NEW2 domain protein</fullName>
    </submittedName>
</protein>
<dbReference type="InterPro" id="IPR032675">
    <property type="entry name" value="LRR_dom_sf"/>
</dbReference>
<dbReference type="InterPro" id="IPR038637">
    <property type="entry name" value="NPCBM_sf"/>
</dbReference>
<feature type="region of interest" description="Disordered" evidence="3">
    <location>
        <begin position="40"/>
        <end position="66"/>
    </location>
</feature>
<feature type="compositionally biased region" description="Polar residues" evidence="3">
    <location>
        <begin position="40"/>
        <end position="55"/>
    </location>
</feature>
<dbReference type="InterPro" id="IPR031161">
    <property type="entry name" value="Peptidase_M60_dom"/>
</dbReference>
<dbReference type="Pfam" id="PF16403">
    <property type="entry name" value="Bact_surface_Ig-like"/>
    <property type="match status" value="4"/>
</dbReference>
<evidence type="ECO:0000256" key="3">
    <source>
        <dbReference type="SAM" id="MobiDB-lite"/>
    </source>
</evidence>
<dbReference type="PROSITE" id="PS50022">
    <property type="entry name" value="FA58C_3"/>
    <property type="match status" value="1"/>
</dbReference>
<evidence type="ECO:0000256" key="2">
    <source>
        <dbReference type="SAM" id="Coils"/>
    </source>
</evidence>
<dbReference type="Gene3D" id="1.20.1270.90">
    <property type="entry name" value="AF1782-like"/>
    <property type="match status" value="1"/>
</dbReference>
<dbReference type="Gene3D" id="2.60.120.1250">
    <property type="entry name" value="Peptidase M60, enhancin-like domain 1"/>
    <property type="match status" value="1"/>
</dbReference>
<evidence type="ECO:0000256" key="4">
    <source>
        <dbReference type="SAM" id="SignalP"/>
    </source>
</evidence>
<feature type="chain" id="PRO_5038722075" evidence="4">
    <location>
        <begin position="29"/>
        <end position="2011"/>
    </location>
</feature>
<keyword evidence="1" id="KW-0378">Hydrolase</keyword>
<evidence type="ECO:0000256" key="1">
    <source>
        <dbReference type="ARBA" id="ARBA00023295"/>
    </source>
</evidence>
<dbReference type="InterPro" id="IPR032179">
    <property type="entry name" value="Cry22Aa_Ig-like"/>
</dbReference>
<organism evidence="7">
    <name type="scientific">Intestinibacter bartlettii</name>
    <dbReference type="NCBI Taxonomy" id="261299"/>
    <lineage>
        <taxon>Bacteria</taxon>
        <taxon>Bacillati</taxon>
        <taxon>Bacillota</taxon>
        <taxon>Clostridia</taxon>
        <taxon>Peptostreptococcales</taxon>
        <taxon>Peptostreptococcaceae</taxon>
        <taxon>Intestinibacter</taxon>
    </lineage>
</organism>
<dbReference type="GO" id="GO:0016798">
    <property type="term" value="F:hydrolase activity, acting on glycosyl bonds"/>
    <property type="evidence" value="ECO:0007669"/>
    <property type="project" value="UniProtKB-KW"/>
</dbReference>
<dbReference type="PROSITE" id="PS51723">
    <property type="entry name" value="PEPTIDASE_M60"/>
    <property type="match status" value="1"/>
</dbReference>
<feature type="coiled-coil region" evidence="2">
    <location>
        <begin position="1791"/>
        <end position="1833"/>
    </location>
</feature>
<dbReference type="InterPro" id="IPR008979">
    <property type="entry name" value="Galactose-bd-like_sf"/>
</dbReference>
<dbReference type="SUPFAM" id="SSF49785">
    <property type="entry name" value="Galactose-binding domain-like"/>
    <property type="match status" value="5"/>
</dbReference>
<accession>A0A6N3C4H1</accession>
<dbReference type="Gene3D" id="2.60.120.1060">
    <property type="entry name" value="NPCBM/NEW2 domain"/>
    <property type="match status" value="3"/>
</dbReference>
<dbReference type="EMBL" id="CACRUE010000026">
    <property type="protein sequence ID" value="VYU07893.1"/>
    <property type="molecule type" value="Genomic_DNA"/>
</dbReference>
<dbReference type="Pfam" id="PF13402">
    <property type="entry name" value="Peptidase_M60"/>
    <property type="match status" value="1"/>
</dbReference>
<dbReference type="InterPro" id="IPR013222">
    <property type="entry name" value="Glyco_hyd_98_carb-bd"/>
</dbReference>
<dbReference type="Gene3D" id="3.80.10.10">
    <property type="entry name" value="Ribonuclease Inhibitor"/>
    <property type="match status" value="1"/>
</dbReference>
<evidence type="ECO:0000259" key="5">
    <source>
        <dbReference type="PROSITE" id="PS50022"/>
    </source>
</evidence>
<dbReference type="Gene3D" id="1.10.390.30">
    <property type="entry name" value="Peptidase M60, enhancin-like domain 3"/>
    <property type="match status" value="1"/>
</dbReference>
<keyword evidence="2" id="KW-0175">Coiled coil</keyword>
<feature type="domain" description="Peptidase M60" evidence="6">
    <location>
        <begin position="320"/>
        <end position="635"/>
    </location>
</feature>
<dbReference type="RefSeq" id="WP_156530839.1">
    <property type="nucleotide sequence ID" value="NZ_CACRUE010000026.1"/>
</dbReference>
<dbReference type="InterPro" id="IPR000421">
    <property type="entry name" value="FA58C"/>
</dbReference>
<evidence type="ECO:0000313" key="7">
    <source>
        <dbReference type="EMBL" id="VYU07893.1"/>
    </source>
</evidence>
<evidence type="ECO:0000259" key="6">
    <source>
        <dbReference type="PROSITE" id="PS51723"/>
    </source>
</evidence>
<dbReference type="Gene3D" id="2.60.120.260">
    <property type="entry name" value="Galactose-binding domain-like"/>
    <property type="match status" value="2"/>
</dbReference>
<keyword evidence="1" id="KW-0326">Glycosidase</keyword>
<sequence length="2011" mass="226501">MNKTKIAATITLVAMVTNFSASTTSVLAYELSNKDEVTSSTSNKIIQANQSSSVNGDDATKESKNNANSLEAEIKKFEKTNGKFEEAYNKVFKVDNSEIASVKSNDGSTTQNLMKAFDDEVETYWASSKLNSDTFKNEIVVTLKESTKIDTMIYGGTPHWQKGYAEQFEIYASNTDEGDDFRLIATGEQPANHDIKEINFTPTKLKRLKFVFKKGNLNQAACSVFWLYKHDDVKETINNLFTDGTMVKLKDEYNSQEAIDALEEKVNKHPLKHQFVDILNEAKELLKEEKDFTDRTFTLTQNGHTHSKSRNVLRMSRLGTDLQSTGIVARPGQVFKIFVEADSNTKLPQIVFTQQEGHFSHWQKEYQLKKGLNVITVPEIYSDSWSQKSIKGGAVYLMNRYTADEQGKAPVVRIDGGEEFPLYNEGDDKDAFLEKLKAYKEKLDKNPDTTVDIFEFNTKRLLYTGTAKAAYQVYVKEGVDVGESIQVWNDKIQEAFDFAGLKDDPSDPTNDSTNVRTTIRLMQPYGAAYAAYGHVGIQRGIQEIALRTDQDSINSILWGMVHEVGHQMDISEREWGEITNNMFANNAYINNGAGDRVPYSQIQTSLAPDDASTNFDNLDYSQRLGMFWQLHLKDNTYWAEVEKLYRKRKPSISNEQAKRDTFAKYASEVLNMNLTEHFEKYGFNLSESCKKELEKYPDGQKTWYLDSRALTYEGNGFEDKDTGLDVSLSKSSSGIRLSMNMPQDKRDDLLGYEIIKNGKVIAFTTSSSYTDTKATNTDEEIQYEVVPYAINLDTGDKVEINSLRPSISIQQEKVTLKLNEEFDAKKYAKAFTNSGENISSELKIDSNVNTSKHGNYEVNYILEKDGSTVKRRMKVEVVSDYDYLSDFKWESATTVWGTPRRNSNIQGRVNGQTERFEKGFGIHANGKITYDLSDKQYDRFEALLGVDPSAINPNNNSSVKFKIIADGKTLTSTNVLGYYDNMVYVNVPVSGVKKLVIEVSDAENGNTADHCIIVNPKLTTNNAKPKINAEDKYIKLGQDFDVREGVKAHDQEDGDLTAQIQVESNTFVKDKIGKYEVVYKVADKDGNETTKKINVTVCEDYKVKKSKHGQFANLEEYNKEFKLPIKSIKNNAGNYQSSVITNAIDGKINTHWETDSPNNNSFKNEVTFDLGEVQEINKIAYASRRDGNFKGFATQFEIYVSESESEDDFYLAGQGSYSGAISDVVEFNVSKVKARRVKFKFVQASGDWASFSEVAFYKEDKLSDKMAGLFKNDDKTEVADSYNTLEKLDALREEVKDHKAYELFKVELDKAEKLIRDKFPTLKFEEFTMVKKNSEFNLMDGVVADDKEDGDITNKVVVDNGGFNPNKVGTYTVTYTITDKDSNVTTKQRTIVVYSKSTYLSDMNWESAKTGWRTVTKDTAVGSSDKIKLNVDGKVKTFDKGIGAATNAEIVYNLDGNYNYFTTYLGTDKNYDMDSTTIRFRILADGKEVYTSDVIRKNTPAEFVNLDVTGVKKLVLVADDVDGNLVGDFASWADTKVYQYNSKPVIKGDDVVVFDVKEKVDLLQGITATDFEDGDITSRIQIETDYRQGKAGVFEVVYSVTDNDGFTTKFTRKVAITGEETYISDLSWKSATIGSGAIGKDISVRRETIQIRNEDGSYQAYEKGIGTHAQSEIVYDSADYDIFDTWVGLDRYVARESVASVNFKVYVDGVLKAETGIMKADTPKKRLVVDVRGSKQIKLVADQATNGNNWDHADWADAKFRNVPEFNTAELEKLLEEAKELDLNNYTEESIEALENAIQTGEEAMTSENQETVDKAVEQLRNAMNSLVEANLNQVVKIQDEYLRKAIQKQLNLSGQITVGDMRKLVSLNLSQVESLEGLQYAINLQSLNIQYNEIRDLSPLKNLKKLTGLKANPIGGLMSTNIRPQNNKATINFDFINREGKKLAPTLITLKNNKTQEVKQLNVGECVDENGLVTIDTEGLAACFYTVMLTYQDRANNCTAQYMFIINNEQ</sequence>
<proteinExistence type="predicted"/>
<gene>
    <name evidence="7" type="ORF">IBLFYP30_01682</name>
</gene>
<dbReference type="InterPro" id="IPR042279">
    <property type="entry name" value="Pep_M60_3"/>
</dbReference>
<dbReference type="InterPro" id="IPR001611">
    <property type="entry name" value="Leu-rich_rpt"/>
</dbReference>
<dbReference type="Pfam" id="PF00754">
    <property type="entry name" value="F5_F8_type_C"/>
    <property type="match status" value="2"/>
</dbReference>
<reference evidence="7" key="1">
    <citation type="submission" date="2019-11" db="EMBL/GenBank/DDBJ databases">
        <authorList>
            <person name="Feng L."/>
        </authorList>
    </citation>
    <scope>NUCLEOTIDE SEQUENCE</scope>
    <source>
        <strain evidence="7">IbartlettiiLFYP30</strain>
    </source>
</reference>